<name>A0A9D9HES5_9BACT</name>
<dbReference type="NCBIfam" id="TIGR03519">
    <property type="entry name" value="T9SS_PorP_fam"/>
    <property type="match status" value="1"/>
</dbReference>
<keyword evidence="1" id="KW-0732">Signal</keyword>
<gene>
    <name evidence="2" type="ORF">IAC32_06820</name>
</gene>
<proteinExistence type="predicted"/>
<dbReference type="InterPro" id="IPR019861">
    <property type="entry name" value="PorP/SprF_Bacteroidetes"/>
</dbReference>
<reference evidence="2" key="2">
    <citation type="journal article" date="2021" name="PeerJ">
        <title>Extensive microbial diversity within the chicken gut microbiome revealed by metagenomics and culture.</title>
        <authorList>
            <person name="Gilroy R."/>
            <person name="Ravi A."/>
            <person name="Getino M."/>
            <person name="Pursley I."/>
            <person name="Horton D.L."/>
            <person name="Alikhan N.F."/>
            <person name="Baker D."/>
            <person name="Gharbi K."/>
            <person name="Hall N."/>
            <person name="Watson M."/>
            <person name="Adriaenssens E.M."/>
            <person name="Foster-Nyarko E."/>
            <person name="Jarju S."/>
            <person name="Secka A."/>
            <person name="Antonio M."/>
            <person name="Oren A."/>
            <person name="Chaudhuri R.R."/>
            <person name="La Ragione R."/>
            <person name="Hildebrand F."/>
            <person name="Pallen M.J."/>
        </authorList>
    </citation>
    <scope>NUCLEOTIDE SEQUENCE</scope>
    <source>
        <strain evidence="2">D3-1215</strain>
    </source>
</reference>
<evidence type="ECO:0000256" key="1">
    <source>
        <dbReference type="SAM" id="SignalP"/>
    </source>
</evidence>
<feature type="chain" id="PRO_5038428279" evidence="1">
    <location>
        <begin position="21"/>
        <end position="320"/>
    </location>
</feature>
<reference evidence="2" key="1">
    <citation type="submission" date="2020-10" db="EMBL/GenBank/DDBJ databases">
        <authorList>
            <person name="Gilroy R."/>
        </authorList>
    </citation>
    <scope>NUCLEOTIDE SEQUENCE</scope>
    <source>
        <strain evidence="2">D3-1215</strain>
    </source>
</reference>
<feature type="signal peptide" evidence="1">
    <location>
        <begin position="1"/>
        <end position="20"/>
    </location>
</feature>
<organism evidence="2 3">
    <name type="scientific">Candidatus Enterocola intestinipullorum</name>
    <dbReference type="NCBI Taxonomy" id="2840783"/>
    <lineage>
        <taxon>Bacteria</taxon>
        <taxon>Pseudomonadati</taxon>
        <taxon>Bacteroidota</taxon>
        <taxon>Bacteroidia</taxon>
        <taxon>Bacteroidales</taxon>
        <taxon>Candidatus Enterocola</taxon>
    </lineage>
</organism>
<dbReference type="Proteomes" id="UP000823637">
    <property type="component" value="Unassembled WGS sequence"/>
</dbReference>
<dbReference type="EMBL" id="JADIMR010000101">
    <property type="protein sequence ID" value="MBO8447438.1"/>
    <property type="molecule type" value="Genomic_DNA"/>
</dbReference>
<dbReference type="Pfam" id="PF11751">
    <property type="entry name" value="PorP_SprF"/>
    <property type="match status" value="1"/>
</dbReference>
<evidence type="ECO:0000313" key="3">
    <source>
        <dbReference type="Proteomes" id="UP000823637"/>
    </source>
</evidence>
<comment type="caution">
    <text evidence="2">The sequence shown here is derived from an EMBL/GenBank/DDBJ whole genome shotgun (WGS) entry which is preliminary data.</text>
</comment>
<dbReference type="AlphaFoldDB" id="A0A9D9HES5"/>
<protein>
    <submittedName>
        <fullName evidence="2">PorP/SprF family type IX secretion system membrane protein</fullName>
    </submittedName>
</protein>
<evidence type="ECO:0000313" key="2">
    <source>
        <dbReference type="EMBL" id="MBO8447438.1"/>
    </source>
</evidence>
<sequence length="320" mass="35818">MKRKLLFTISFLLVSASVFAQGDFRPTEQMFSRINANPSAVGNNENIQIFSATRLQWVEAGLGESPVSTVLNAHYYVDKIKSGFGLSFSYDELGISNQTISAKIVYAYNIDLREDMLLSLGLSAGVINKSFDPNHHEWVDPSDPLNEQSSVTNFDLDFGLELSYKYVLAGFSITHLPNIGKEFESLTAPSHINAYVRGNIPLPKDFSLIPAVSFVNVGAMNKAVVDDVTNNTYQIVEENIMDYGLTAMYQGKYWFGIGYRGGVTENYSNNVAYLMAGFEWHWLRVGYCCDISVDAIDYSTSTHEIMLSFSIPTKKDYVWP</sequence>
<accession>A0A9D9HES5</accession>